<evidence type="ECO:0000256" key="1">
    <source>
        <dbReference type="SAM" id="MobiDB-lite"/>
    </source>
</evidence>
<evidence type="ECO:0000313" key="3">
    <source>
        <dbReference type="Proteomes" id="UP000286746"/>
    </source>
</evidence>
<dbReference type="EMBL" id="BHZD01000001">
    <property type="protein sequence ID" value="GCD41788.1"/>
    <property type="molecule type" value="Genomic_DNA"/>
</dbReference>
<name>A0A401VXI7_STREY</name>
<proteinExistence type="predicted"/>
<feature type="region of interest" description="Disordered" evidence="1">
    <location>
        <begin position="20"/>
        <end position="57"/>
    </location>
</feature>
<dbReference type="Proteomes" id="UP000286746">
    <property type="component" value="Unassembled WGS sequence"/>
</dbReference>
<comment type="caution">
    <text evidence="2">The sequence shown here is derived from an EMBL/GenBank/DDBJ whole genome shotgun (WGS) entry which is preliminary data.</text>
</comment>
<sequence length="57" mass="6063">MTTRLPDPTPQALRSAQRLQNLLGAAPPPPAPAERRCRDGAPDRSPAPIAPRDGRSP</sequence>
<accession>A0A401VXI7</accession>
<organism evidence="2 3">
    <name type="scientific">Streptomyces paromomycinus</name>
    <name type="common">Streptomyces rimosus subsp. paromomycinus</name>
    <dbReference type="NCBI Taxonomy" id="92743"/>
    <lineage>
        <taxon>Bacteria</taxon>
        <taxon>Bacillati</taxon>
        <taxon>Actinomycetota</taxon>
        <taxon>Actinomycetes</taxon>
        <taxon>Kitasatosporales</taxon>
        <taxon>Streptomycetaceae</taxon>
        <taxon>Streptomyces</taxon>
    </lineage>
</organism>
<protein>
    <submittedName>
        <fullName evidence="2">Uncharacterized protein</fullName>
    </submittedName>
</protein>
<reference evidence="2 3" key="1">
    <citation type="submission" date="2018-11" db="EMBL/GenBank/DDBJ databases">
        <title>Whole genome sequence of Streptomyces paromomycinus NBRC 15454(T).</title>
        <authorList>
            <person name="Komaki H."/>
            <person name="Tamura T."/>
        </authorList>
    </citation>
    <scope>NUCLEOTIDE SEQUENCE [LARGE SCALE GENOMIC DNA]</scope>
    <source>
        <strain evidence="2 3">NBRC 15454</strain>
    </source>
</reference>
<keyword evidence="3" id="KW-1185">Reference proteome</keyword>
<gene>
    <name evidence="2" type="ORF">GKJPGBOP_01445</name>
</gene>
<evidence type="ECO:0000313" key="2">
    <source>
        <dbReference type="EMBL" id="GCD41788.1"/>
    </source>
</evidence>
<feature type="compositionally biased region" description="Basic and acidic residues" evidence="1">
    <location>
        <begin position="33"/>
        <end position="42"/>
    </location>
</feature>
<dbReference type="AlphaFoldDB" id="A0A401VXI7"/>